<dbReference type="InterPro" id="IPR029056">
    <property type="entry name" value="Ribokinase-like"/>
</dbReference>
<evidence type="ECO:0000313" key="5">
    <source>
        <dbReference type="EMBL" id="MDJ1114040.1"/>
    </source>
</evidence>
<dbReference type="Gene3D" id="3.40.1190.20">
    <property type="match status" value="1"/>
</dbReference>
<comment type="similarity">
    <text evidence="1">Belongs to the carbohydrate kinase PfkB family.</text>
</comment>
<dbReference type="Proteomes" id="UP001321481">
    <property type="component" value="Unassembled WGS sequence"/>
</dbReference>
<evidence type="ECO:0000256" key="2">
    <source>
        <dbReference type="ARBA" id="ARBA00022679"/>
    </source>
</evidence>
<accession>A0ABT6ZCZ7</accession>
<dbReference type="GO" id="GO:0016301">
    <property type="term" value="F:kinase activity"/>
    <property type="evidence" value="ECO:0007669"/>
    <property type="project" value="UniProtKB-KW"/>
</dbReference>
<dbReference type="Pfam" id="PF00294">
    <property type="entry name" value="PfkB"/>
    <property type="match status" value="1"/>
</dbReference>
<dbReference type="PANTHER" id="PTHR43320:SF2">
    <property type="entry name" value="2-DEHYDRO-3-DEOXYGLUCONOKINASE_2-DEHYDRO-3-DEOXYGALACTONOKINASE"/>
    <property type="match status" value="1"/>
</dbReference>
<evidence type="ECO:0000256" key="1">
    <source>
        <dbReference type="ARBA" id="ARBA00010688"/>
    </source>
</evidence>
<dbReference type="InterPro" id="IPR011611">
    <property type="entry name" value="PfkB_dom"/>
</dbReference>
<comment type="caution">
    <text evidence="5">The sequence shown here is derived from an EMBL/GenBank/DDBJ whole genome shotgun (WGS) entry which is preliminary data.</text>
</comment>
<dbReference type="PANTHER" id="PTHR43320">
    <property type="entry name" value="SUGAR KINASE"/>
    <property type="match status" value="1"/>
</dbReference>
<organism evidence="5 6">
    <name type="scientific">Microbacterium dauci</name>
    <dbReference type="NCBI Taxonomy" id="3048008"/>
    <lineage>
        <taxon>Bacteria</taxon>
        <taxon>Bacillati</taxon>
        <taxon>Actinomycetota</taxon>
        <taxon>Actinomycetes</taxon>
        <taxon>Micrococcales</taxon>
        <taxon>Microbacteriaceae</taxon>
        <taxon>Microbacterium</taxon>
    </lineage>
</organism>
<keyword evidence="3 5" id="KW-0418">Kinase</keyword>
<dbReference type="SUPFAM" id="SSF53613">
    <property type="entry name" value="Ribokinase-like"/>
    <property type="match status" value="1"/>
</dbReference>
<protein>
    <submittedName>
        <fullName evidence="5">PfkB family carbohydrate kinase</fullName>
    </submittedName>
</protein>
<evidence type="ECO:0000259" key="4">
    <source>
        <dbReference type="Pfam" id="PF00294"/>
    </source>
</evidence>
<proteinExistence type="inferred from homology"/>
<keyword evidence="2" id="KW-0808">Transferase</keyword>
<name>A0ABT6ZCZ7_9MICO</name>
<sequence>MTQTLRGRRETVHAAIDRAKAAGTTVTFDVNYRSRLAAADDARPVLREIAERADVVFGGAEELVLWFPETDAAGAASRLLEGGARQVVLKDGAAGATLFDGGAPVIAPGFVIDVVDTVGAGDPVVR</sequence>
<dbReference type="RefSeq" id="WP_283715582.1">
    <property type="nucleotide sequence ID" value="NZ_JASJND010000004.1"/>
</dbReference>
<gene>
    <name evidence="5" type="ORF">QNI14_06200</name>
</gene>
<evidence type="ECO:0000256" key="3">
    <source>
        <dbReference type="ARBA" id="ARBA00022777"/>
    </source>
</evidence>
<dbReference type="InterPro" id="IPR052700">
    <property type="entry name" value="Carb_kinase_PfkB-like"/>
</dbReference>
<reference evidence="5 6" key="1">
    <citation type="submission" date="2023-05" db="EMBL/GenBank/DDBJ databases">
        <title>Microbacterium dauci sp.nov., Isolated from Carrot Rhizosphere Soil.</title>
        <authorList>
            <person name="Xiao Z."/>
            <person name="Zheng J."/>
        </authorList>
    </citation>
    <scope>NUCLEOTIDE SEQUENCE [LARGE SCALE GENOMIC DNA]</scope>
    <source>
        <strain evidence="5 6">LX3-4</strain>
    </source>
</reference>
<dbReference type="EMBL" id="JASJND010000004">
    <property type="protein sequence ID" value="MDJ1114040.1"/>
    <property type="molecule type" value="Genomic_DNA"/>
</dbReference>
<keyword evidence="6" id="KW-1185">Reference proteome</keyword>
<evidence type="ECO:0000313" key="6">
    <source>
        <dbReference type="Proteomes" id="UP001321481"/>
    </source>
</evidence>
<feature type="domain" description="Carbohydrate kinase PfkB" evidence="4">
    <location>
        <begin position="9"/>
        <end position="124"/>
    </location>
</feature>